<sequence length="62" mass="7590">MNEFNHFCTLQFNVVLNEYCYVMTIQNNNRMEKHKENCFLFQFCYKIIKQLQQITDGDDDDL</sequence>
<keyword evidence="2" id="KW-1185">Reference proteome</keyword>
<dbReference type="EMBL" id="JYDI01000055">
    <property type="protein sequence ID" value="KRY55448.1"/>
    <property type="molecule type" value="Genomic_DNA"/>
</dbReference>
<proteinExistence type="predicted"/>
<evidence type="ECO:0000313" key="1">
    <source>
        <dbReference type="EMBL" id="KRY55448.1"/>
    </source>
</evidence>
<reference evidence="1 2" key="1">
    <citation type="submission" date="2015-01" db="EMBL/GenBank/DDBJ databases">
        <title>Evolution of Trichinella species and genotypes.</title>
        <authorList>
            <person name="Korhonen P.K."/>
            <person name="Edoardo P."/>
            <person name="Giuseppe L.R."/>
            <person name="Gasser R.B."/>
        </authorList>
    </citation>
    <scope>NUCLEOTIDE SEQUENCE [LARGE SCALE GENOMIC DNA]</scope>
    <source>
        <strain evidence="1">ISS120</strain>
    </source>
</reference>
<dbReference type="Proteomes" id="UP000054653">
    <property type="component" value="Unassembled WGS sequence"/>
</dbReference>
<comment type="caution">
    <text evidence="1">The sequence shown here is derived from an EMBL/GenBank/DDBJ whole genome shotgun (WGS) entry which is preliminary data.</text>
</comment>
<name>A0A0V1D1V8_TRIBR</name>
<protein>
    <submittedName>
        <fullName evidence="1">Uncharacterized protein</fullName>
    </submittedName>
</protein>
<accession>A0A0V1D1V8</accession>
<gene>
    <name evidence="1" type="ORF">T03_12262</name>
</gene>
<evidence type="ECO:0000313" key="2">
    <source>
        <dbReference type="Proteomes" id="UP000054653"/>
    </source>
</evidence>
<dbReference type="AlphaFoldDB" id="A0A0V1D1V8"/>
<organism evidence="1 2">
    <name type="scientific">Trichinella britovi</name>
    <name type="common">Parasitic roundworm</name>
    <dbReference type="NCBI Taxonomy" id="45882"/>
    <lineage>
        <taxon>Eukaryota</taxon>
        <taxon>Metazoa</taxon>
        <taxon>Ecdysozoa</taxon>
        <taxon>Nematoda</taxon>
        <taxon>Enoplea</taxon>
        <taxon>Dorylaimia</taxon>
        <taxon>Trichinellida</taxon>
        <taxon>Trichinellidae</taxon>
        <taxon>Trichinella</taxon>
    </lineage>
</organism>